<evidence type="ECO:0000313" key="3">
    <source>
        <dbReference type="Proteomes" id="UP000287519"/>
    </source>
</evidence>
<reference evidence="2 3" key="1">
    <citation type="submission" date="2018-11" db="EMBL/GenBank/DDBJ databases">
        <title>Microbial catabolism of amino acid.</title>
        <authorList>
            <person name="Hibi M."/>
            <person name="Ogawa J."/>
        </authorList>
    </citation>
    <scope>NUCLEOTIDE SEQUENCE [LARGE SCALE GENOMIC DNA]</scope>
    <source>
        <strain evidence="2 3">C31-06</strain>
    </source>
</reference>
<protein>
    <submittedName>
        <fullName evidence="2">Uncharacterized protein</fullName>
    </submittedName>
</protein>
<feature type="compositionally biased region" description="Basic and acidic residues" evidence="1">
    <location>
        <begin position="1"/>
        <end position="10"/>
    </location>
</feature>
<gene>
    <name evidence="2" type="ORF">Rhow_004542</name>
</gene>
<dbReference type="EMBL" id="BHYM01000038">
    <property type="protein sequence ID" value="GCE40899.1"/>
    <property type="molecule type" value="Genomic_DNA"/>
</dbReference>
<name>A0A402CBB9_RHOWR</name>
<comment type="caution">
    <text evidence="2">The sequence shown here is derived from an EMBL/GenBank/DDBJ whole genome shotgun (WGS) entry which is preliminary data.</text>
</comment>
<keyword evidence="3" id="KW-1185">Reference proteome</keyword>
<proteinExistence type="predicted"/>
<organism evidence="2 3">
    <name type="scientific">Rhodococcus wratislaviensis</name>
    <name type="common">Tsukamurella wratislaviensis</name>
    <dbReference type="NCBI Taxonomy" id="44752"/>
    <lineage>
        <taxon>Bacteria</taxon>
        <taxon>Bacillati</taxon>
        <taxon>Actinomycetota</taxon>
        <taxon>Actinomycetes</taxon>
        <taxon>Mycobacteriales</taxon>
        <taxon>Nocardiaceae</taxon>
        <taxon>Rhodococcus</taxon>
    </lineage>
</organism>
<evidence type="ECO:0000313" key="2">
    <source>
        <dbReference type="EMBL" id="GCE40899.1"/>
    </source>
</evidence>
<sequence>MEHHEIREDNSILQRSTTGTPITGRRDAHTHLEVVTDILDGIEDEADKLLADLLAILDGTEID</sequence>
<accession>A0A402CBB9</accession>
<evidence type="ECO:0000256" key="1">
    <source>
        <dbReference type="SAM" id="MobiDB-lite"/>
    </source>
</evidence>
<dbReference type="AlphaFoldDB" id="A0A402CBB9"/>
<feature type="region of interest" description="Disordered" evidence="1">
    <location>
        <begin position="1"/>
        <end position="27"/>
    </location>
</feature>
<feature type="compositionally biased region" description="Polar residues" evidence="1">
    <location>
        <begin position="11"/>
        <end position="21"/>
    </location>
</feature>
<dbReference type="RefSeq" id="WP_124393077.1">
    <property type="nucleotide sequence ID" value="NZ_BHYM01000038.1"/>
</dbReference>
<dbReference type="Proteomes" id="UP000287519">
    <property type="component" value="Unassembled WGS sequence"/>
</dbReference>